<keyword evidence="2" id="KW-1185">Reference proteome</keyword>
<organism evidence="1 2">
    <name type="scientific">Fusarium keratoplasticum</name>
    <dbReference type="NCBI Taxonomy" id="1328300"/>
    <lineage>
        <taxon>Eukaryota</taxon>
        <taxon>Fungi</taxon>
        <taxon>Dikarya</taxon>
        <taxon>Ascomycota</taxon>
        <taxon>Pezizomycotina</taxon>
        <taxon>Sordariomycetes</taxon>
        <taxon>Hypocreomycetidae</taxon>
        <taxon>Hypocreales</taxon>
        <taxon>Nectriaceae</taxon>
        <taxon>Fusarium</taxon>
        <taxon>Fusarium solani species complex</taxon>
    </lineage>
</organism>
<name>A0ACC0QRT5_9HYPO</name>
<evidence type="ECO:0000313" key="2">
    <source>
        <dbReference type="Proteomes" id="UP001065298"/>
    </source>
</evidence>
<dbReference type="EMBL" id="CM046508">
    <property type="protein sequence ID" value="KAI8665773.1"/>
    <property type="molecule type" value="Genomic_DNA"/>
</dbReference>
<sequence length="694" mass="77417">MSISERRNAPVPAVLLCGTEFSVSKGQQVDDSRYPRGSSNLASSPNSAGSNSYMSILGSPVAPRNNSEPSSPAPTIYSSITADIHARADFDEITFNEHYLAFRVVLDTGDPKDKQQLNKLHNKLLRLTPAQIYELSTDVFDELMRRQTPAGPNGPPAFLLPNSAFSGRRNQARQRLSAVDQPRFRDLVADVCCEIKRRFPHFARPYLQHTGNRTSTQCDLLSPRSSTPFNGFAPRRQGRMRESPQAPSMIDPRRTDVHGPSASPSASNFPRSPGTNGDYSPTPKQPDRDNANVPRRLSMVEEDDESGSESEAFSLEQTASSRESTRSAGSGVTTKTNNKLVEEYKGQLRQVGDRLRRIDDAMKNREEEIGGVLDEGRSRATAHDIEKQEWDDMRLDLENKLAEAQALNDSMRLKLQRVREGNDAEMERLRDEVALAQTEAREAQQVAAQYAAAQQAPRGIEPVASDSSLERVNKHLRHSLLEQQRAQQQAMEEVRKETKELLREVRALSQQNSSIYERQTEELRQTIKRLEQEVHEWRVRCVRVKTQLRSICASSVELGPEHDAMKLDRGKGFVDGHGLVKDIHVTEFQTAIDELLRKARANDSESVIDAAKLVVVSVRRITHDAKVPRSDDEDSARQRAKLRGEVSSATNSLITTSMNYAAGAGIYPLSLLDAAVKFGAKSLRTDNSAPHKTH</sequence>
<dbReference type="Proteomes" id="UP001065298">
    <property type="component" value="Chromosome 6"/>
</dbReference>
<accession>A0ACC0QRT5</accession>
<protein>
    <submittedName>
        <fullName evidence="1">Uncharacterized protein</fullName>
    </submittedName>
</protein>
<proteinExistence type="predicted"/>
<gene>
    <name evidence="1" type="ORF">NCS57_00799800</name>
</gene>
<evidence type="ECO:0000313" key="1">
    <source>
        <dbReference type="EMBL" id="KAI8665773.1"/>
    </source>
</evidence>
<reference evidence="1" key="1">
    <citation type="submission" date="2022-06" db="EMBL/GenBank/DDBJ databases">
        <title>Fusarium solani species complex genomes reveal bases of compartmentalisation and animal pathogenesis.</title>
        <authorList>
            <person name="Tsai I.J."/>
        </authorList>
    </citation>
    <scope>NUCLEOTIDE SEQUENCE</scope>
    <source>
        <strain evidence="1">Fu6.1</strain>
    </source>
</reference>
<comment type="caution">
    <text evidence="1">The sequence shown here is derived from an EMBL/GenBank/DDBJ whole genome shotgun (WGS) entry which is preliminary data.</text>
</comment>